<dbReference type="PANTHER" id="PTHR35535">
    <property type="entry name" value="HEAT SHOCK PROTEIN HSLJ"/>
    <property type="match status" value="1"/>
</dbReference>
<proteinExistence type="predicted"/>
<keyword evidence="3" id="KW-0346">Stress response</keyword>
<gene>
    <name evidence="3" type="ORF">SAMN04487951_105179</name>
</gene>
<feature type="signal peptide" evidence="1">
    <location>
        <begin position="1"/>
        <end position="25"/>
    </location>
</feature>
<reference evidence="4" key="1">
    <citation type="submission" date="2016-10" db="EMBL/GenBank/DDBJ databases">
        <authorList>
            <person name="Varghese N."/>
            <person name="Submissions S."/>
        </authorList>
    </citation>
    <scope>NUCLEOTIDE SEQUENCE [LARGE SCALE GENOMIC DNA]</scope>
    <source>
        <strain evidence="4">CGMCC 1.6494</strain>
    </source>
</reference>
<protein>
    <submittedName>
        <fullName evidence="3">Heat shock protein HslJ</fullName>
    </submittedName>
</protein>
<dbReference type="InterPro" id="IPR005184">
    <property type="entry name" value="DUF306_Meta_HslJ"/>
</dbReference>
<dbReference type="STRING" id="416873.SAMN04487951_105179"/>
<feature type="domain" description="DUF306" evidence="2">
    <location>
        <begin position="46"/>
        <end position="140"/>
    </location>
</feature>
<sequence length="153" mass="16833">MTMKDWRLVPWLASAALLLSACSSAPGPRPAPEEGPSGTSLSGAVVEQRWNLLLVGTSERLSMPETPFFRIGRDGNVSGHDGCNRFTGQVALGEGQRIEFSELATTRKACSNMEDAQRVTDMLETAYRYLIDHDRLVFFGPDSRVLGGWRESN</sequence>
<evidence type="ECO:0000256" key="1">
    <source>
        <dbReference type="SAM" id="SignalP"/>
    </source>
</evidence>
<dbReference type="Gene3D" id="2.40.128.270">
    <property type="match status" value="1"/>
</dbReference>
<dbReference type="InterPro" id="IPR038670">
    <property type="entry name" value="HslJ-like_sf"/>
</dbReference>
<dbReference type="PANTHER" id="PTHR35535:SF1">
    <property type="entry name" value="HEAT SHOCK PROTEIN HSLJ"/>
    <property type="match status" value="1"/>
</dbReference>
<dbReference type="AlphaFoldDB" id="A0A1H0BR87"/>
<organism evidence="3 4">
    <name type="scientific">Vreelandella arcis</name>
    <dbReference type="NCBI Taxonomy" id="416873"/>
    <lineage>
        <taxon>Bacteria</taxon>
        <taxon>Pseudomonadati</taxon>
        <taxon>Pseudomonadota</taxon>
        <taxon>Gammaproteobacteria</taxon>
        <taxon>Oceanospirillales</taxon>
        <taxon>Halomonadaceae</taxon>
        <taxon>Vreelandella</taxon>
    </lineage>
</organism>
<dbReference type="PROSITE" id="PS51257">
    <property type="entry name" value="PROKAR_LIPOPROTEIN"/>
    <property type="match status" value="1"/>
</dbReference>
<evidence type="ECO:0000313" key="4">
    <source>
        <dbReference type="Proteomes" id="UP000199677"/>
    </source>
</evidence>
<name>A0A1H0BR87_9GAMM</name>
<evidence type="ECO:0000313" key="3">
    <source>
        <dbReference type="EMBL" id="SDN48149.1"/>
    </source>
</evidence>
<feature type="chain" id="PRO_5011644290" evidence="1">
    <location>
        <begin position="26"/>
        <end position="153"/>
    </location>
</feature>
<keyword evidence="4" id="KW-1185">Reference proteome</keyword>
<accession>A0A1H0BR87</accession>
<dbReference type="RefSeq" id="WP_089704418.1">
    <property type="nucleotide sequence ID" value="NZ_FNII01000005.1"/>
</dbReference>
<keyword evidence="1" id="KW-0732">Signal</keyword>
<dbReference type="Proteomes" id="UP000199677">
    <property type="component" value="Unassembled WGS sequence"/>
</dbReference>
<dbReference type="Pfam" id="PF03724">
    <property type="entry name" value="META"/>
    <property type="match status" value="1"/>
</dbReference>
<dbReference type="OrthoDB" id="5348860at2"/>
<dbReference type="EMBL" id="FNII01000005">
    <property type="protein sequence ID" value="SDN48149.1"/>
    <property type="molecule type" value="Genomic_DNA"/>
</dbReference>
<dbReference type="InterPro" id="IPR053147">
    <property type="entry name" value="Hsp_HslJ-like"/>
</dbReference>
<evidence type="ECO:0000259" key="2">
    <source>
        <dbReference type="Pfam" id="PF03724"/>
    </source>
</evidence>